<evidence type="ECO:0000313" key="2">
    <source>
        <dbReference type="EMBL" id="KAH7439455.1"/>
    </source>
</evidence>
<organism evidence="2 3">
    <name type="scientific">Ceratopteris richardii</name>
    <name type="common">Triangle waterfern</name>
    <dbReference type="NCBI Taxonomy" id="49495"/>
    <lineage>
        <taxon>Eukaryota</taxon>
        <taxon>Viridiplantae</taxon>
        <taxon>Streptophyta</taxon>
        <taxon>Embryophyta</taxon>
        <taxon>Tracheophyta</taxon>
        <taxon>Polypodiopsida</taxon>
        <taxon>Polypodiidae</taxon>
        <taxon>Polypodiales</taxon>
        <taxon>Pteridineae</taxon>
        <taxon>Pteridaceae</taxon>
        <taxon>Parkerioideae</taxon>
        <taxon>Ceratopteris</taxon>
    </lineage>
</organism>
<feature type="domain" description="DUF7950" evidence="1">
    <location>
        <begin position="47"/>
        <end position="108"/>
    </location>
</feature>
<dbReference type="PANTHER" id="PTHR33595">
    <property type="entry name" value="VON WILLEBRAND FACTOR A DOMAIN PROTEIN"/>
    <property type="match status" value="1"/>
</dbReference>
<reference evidence="2" key="1">
    <citation type="submission" date="2021-08" db="EMBL/GenBank/DDBJ databases">
        <title>WGS assembly of Ceratopteris richardii.</title>
        <authorList>
            <person name="Marchant D.B."/>
            <person name="Chen G."/>
            <person name="Jenkins J."/>
            <person name="Shu S."/>
            <person name="Leebens-Mack J."/>
            <person name="Grimwood J."/>
            <person name="Schmutz J."/>
            <person name="Soltis P."/>
            <person name="Soltis D."/>
            <person name="Chen Z.-H."/>
        </authorList>
    </citation>
    <scope>NUCLEOTIDE SEQUENCE</scope>
    <source>
        <strain evidence="2">Whitten #5841</strain>
        <tissue evidence="2">Leaf</tissue>
    </source>
</reference>
<sequence>MAIRHPCWPWPHVSCVKCPHSSHEVYHVSCTDISCTRIIVPEPRRPVCSVISVETITAISNAKLELKYSSEHVESQLEASNLPGLIADLLNVVRWVNTAYKAMVGHVTAFGTEHSRRMLAWQFDIHAGLGLTCPA</sequence>
<evidence type="ECO:0000313" key="3">
    <source>
        <dbReference type="Proteomes" id="UP000825935"/>
    </source>
</evidence>
<dbReference type="Pfam" id="PF25821">
    <property type="entry name" value="DUF7950"/>
    <property type="match status" value="1"/>
</dbReference>
<keyword evidence="3" id="KW-1185">Reference proteome</keyword>
<proteinExistence type="predicted"/>
<dbReference type="Proteomes" id="UP000825935">
    <property type="component" value="Chromosome 4"/>
</dbReference>
<name>A0A8T2V0Z7_CERRI</name>
<dbReference type="OrthoDB" id="1922150at2759"/>
<comment type="caution">
    <text evidence="2">The sequence shown here is derived from an EMBL/GenBank/DDBJ whole genome shotgun (WGS) entry which is preliminary data.</text>
</comment>
<evidence type="ECO:0000259" key="1">
    <source>
        <dbReference type="Pfam" id="PF25821"/>
    </source>
</evidence>
<protein>
    <recommendedName>
        <fullName evidence="1">DUF7950 domain-containing protein</fullName>
    </recommendedName>
</protein>
<accession>A0A8T2V0Z7</accession>
<dbReference type="AlphaFoldDB" id="A0A8T2V0Z7"/>
<dbReference type="InterPro" id="IPR057710">
    <property type="entry name" value="DUF7950"/>
</dbReference>
<dbReference type="EMBL" id="CM035409">
    <property type="protein sequence ID" value="KAH7439455.1"/>
    <property type="molecule type" value="Genomic_DNA"/>
</dbReference>
<gene>
    <name evidence="2" type="ORF">KP509_04G061800</name>
</gene>
<dbReference type="PANTHER" id="PTHR33595:SF7">
    <property type="entry name" value="OS12G0242500 PROTEIN"/>
    <property type="match status" value="1"/>
</dbReference>